<sequence length="81" mass="9858">MNIMEDELYNFAIKELWEFMRRLNVRNECPQFNIKDCRELFQQKFNISNDAFDCAYDVLKNVGAFKEIKRKNNVVTFKLLR</sequence>
<protein>
    <submittedName>
        <fullName evidence="1">Uncharacterized protein</fullName>
    </submittedName>
</protein>
<organism evidence="1 2">
    <name type="scientific">Parabacteroides merdae</name>
    <dbReference type="NCBI Taxonomy" id="46503"/>
    <lineage>
        <taxon>Bacteria</taxon>
        <taxon>Pseudomonadati</taxon>
        <taxon>Bacteroidota</taxon>
        <taxon>Bacteroidia</taxon>
        <taxon>Bacteroidales</taxon>
        <taxon>Tannerellaceae</taxon>
        <taxon>Parabacteroides</taxon>
    </lineage>
</organism>
<evidence type="ECO:0000313" key="2">
    <source>
        <dbReference type="Proteomes" id="UP000261088"/>
    </source>
</evidence>
<name>A0AB37LQY6_9BACT</name>
<accession>A0AB37LQY6</accession>
<comment type="caution">
    <text evidence="1">The sequence shown here is derived from an EMBL/GenBank/DDBJ whole genome shotgun (WGS) entry which is preliminary data.</text>
</comment>
<dbReference type="AlphaFoldDB" id="A0AB37LQY6"/>
<dbReference type="Proteomes" id="UP000261088">
    <property type="component" value="Unassembled WGS sequence"/>
</dbReference>
<dbReference type="EMBL" id="QSUP01000027">
    <property type="protein sequence ID" value="RGN47478.1"/>
    <property type="molecule type" value="Genomic_DNA"/>
</dbReference>
<proteinExistence type="predicted"/>
<reference evidence="1 2" key="1">
    <citation type="submission" date="2018-08" db="EMBL/GenBank/DDBJ databases">
        <title>A genome reference for cultivated species of the human gut microbiota.</title>
        <authorList>
            <person name="Zou Y."/>
            <person name="Xue W."/>
            <person name="Luo G."/>
        </authorList>
    </citation>
    <scope>NUCLEOTIDE SEQUENCE [LARGE SCALE GENOMIC DNA]</scope>
    <source>
        <strain evidence="1 2">OM05-11AA</strain>
    </source>
</reference>
<gene>
    <name evidence="1" type="ORF">DXB61_15935</name>
</gene>
<evidence type="ECO:0000313" key="1">
    <source>
        <dbReference type="EMBL" id="RGN47478.1"/>
    </source>
</evidence>